<comment type="caution">
    <text evidence="12">The sequence shown here is derived from an EMBL/GenBank/DDBJ whole genome shotgun (WGS) entry which is preliminary data.</text>
</comment>
<evidence type="ECO:0000256" key="11">
    <source>
        <dbReference type="ARBA" id="ARBA00049878"/>
    </source>
</evidence>
<evidence type="ECO:0000256" key="9">
    <source>
        <dbReference type="ARBA" id="ARBA00030781"/>
    </source>
</evidence>
<sequence length="145" mass="15744">MIEIFNGALNEREIFARWDEIAAAQNCGALALFVGIVRSGEEAGALSFDIYEPLLKGWFNTWENKAQKGGATLLMAHSKGDVPAGKSSFIAGAISPHRRAALELLDEFVEDFKASAPIWKYDVKEGKRLYARSRSKAIAGAGILG</sequence>
<organism evidence="12 13">
    <name type="scientific">Campylobacter magnus</name>
    <dbReference type="NCBI Taxonomy" id="3026462"/>
    <lineage>
        <taxon>Bacteria</taxon>
        <taxon>Pseudomonadati</taxon>
        <taxon>Campylobacterota</taxon>
        <taxon>Epsilonproteobacteria</taxon>
        <taxon>Campylobacterales</taxon>
        <taxon>Campylobacteraceae</taxon>
        <taxon>Campylobacter</taxon>
    </lineage>
</organism>
<proteinExistence type="inferred from homology"/>
<accession>A0ABT8T6B6</accession>
<keyword evidence="5" id="KW-0501">Molybdenum cofactor biosynthesis</keyword>
<evidence type="ECO:0000256" key="8">
    <source>
        <dbReference type="ARBA" id="ARBA00030407"/>
    </source>
</evidence>
<dbReference type="InterPro" id="IPR036563">
    <property type="entry name" value="MoaE_sf"/>
</dbReference>
<dbReference type="RefSeq" id="WP_302243772.1">
    <property type="nucleotide sequence ID" value="NZ_JAULJQ010000002.1"/>
</dbReference>
<protein>
    <recommendedName>
        <fullName evidence="4">Molybdopterin synthase catalytic subunit</fullName>
        <ecNumber evidence="3">2.8.1.12</ecNumber>
    </recommendedName>
    <alternativeName>
        <fullName evidence="9">MPT synthase subunit 2</fullName>
    </alternativeName>
    <alternativeName>
        <fullName evidence="7">Molybdenum cofactor biosynthesis protein E</fullName>
    </alternativeName>
    <alternativeName>
        <fullName evidence="8">Molybdopterin-converting factor large subunit</fullName>
    </alternativeName>
    <alternativeName>
        <fullName evidence="10">Molybdopterin-converting factor subunit 2</fullName>
    </alternativeName>
</protein>
<comment type="catalytic activity">
    <reaction evidence="11">
        <text>2 [molybdopterin-synthase sulfur-carrier protein]-C-terminal-Gly-aminoethanethioate + cyclic pyranopterin phosphate + H2O = molybdopterin + 2 [molybdopterin-synthase sulfur-carrier protein]-C-terminal Gly-Gly + 2 H(+)</text>
        <dbReference type="Rhea" id="RHEA:26333"/>
        <dbReference type="Rhea" id="RHEA-COMP:12202"/>
        <dbReference type="Rhea" id="RHEA-COMP:19907"/>
        <dbReference type="ChEBI" id="CHEBI:15377"/>
        <dbReference type="ChEBI" id="CHEBI:15378"/>
        <dbReference type="ChEBI" id="CHEBI:58698"/>
        <dbReference type="ChEBI" id="CHEBI:59648"/>
        <dbReference type="ChEBI" id="CHEBI:90778"/>
        <dbReference type="ChEBI" id="CHEBI:232372"/>
        <dbReference type="EC" id="2.8.1.12"/>
    </reaction>
</comment>
<reference evidence="12 13" key="1">
    <citation type="submission" date="2023-06" db="EMBL/GenBank/DDBJ databases">
        <title>Campylobacter magnum sp. nov., isolated from cecal contents of domestic pigs (Sus scrofa domesticus).</title>
        <authorList>
            <person name="Papic B."/>
            <person name="Gruntar I."/>
        </authorList>
    </citation>
    <scope>NUCLEOTIDE SEQUENCE [LARGE SCALE GENOMIC DNA]</scope>
    <source>
        <strain evidence="13">34484-21</strain>
    </source>
</reference>
<dbReference type="EC" id="2.8.1.12" evidence="3"/>
<dbReference type="PANTHER" id="PTHR23404">
    <property type="entry name" value="MOLYBDOPTERIN SYNTHASE RELATED"/>
    <property type="match status" value="1"/>
</dbReference>
<comment type="similarity">
    <text evidence="2">Belongs to the MoaE family.</text>
</comment>
<evidence type="ECO:0000256" key="6">
    <source>
        <dbReference type="ARBA" id="ARBA00026066"/>
    </source>
</evidence>
<evidence type="ECO:0000256" key="10">
    <source>
        <dbReference type="ARBA" id="ARBA00032474"/>
    </source>
</evidence>
<dbReference type="SUPFAM" id="SSF54690">
    <property type="entry name" value="Molybdopterin synthase subunit MoaE"/>
    <property type="match status" value="1"/>
</dbReference>
<dbReference type="CDD" id="cd00756">
    <property type="entry name" value="MoaE"/>
    <property type="match status" value="1"/>
</dbReference>
<evidence type="ECO:0000256" key="5">
    <source>
        <dbReference type="ARBA" id="ARBA00023150"/>
    </source>
</evidence>
<evidence type="ECO:0000256" key="4">
    <source>
        <dbReference type="ARBA" id="ARBA00013858"/>
    </source>
</evidence>
<dbReference type="Proteomes" id="UP001171111">
    <property type="component" value="Unassembled WGS sequence"/>
</dbReference>
<name>A0ABT8T6B6_9BACT</name>
<evidence type="ECO:0000313" key="12">
    <source>
        <dbReference type="EMBL" id="MDO2408996.1"/>
    </source>
</evidence>
<evidence type="ECO:0000256" key="7">
    <source>
        <dbReference type="ARBA" id="ARBA00029745"/>
    </source>
</evidence>
<evidence type="ECO:0000313" key="13">
    <source>
        <dbReference type="Proteomes" id="UP001171111"/>
    </source>
</evidence>
<gene>
    <name evidence="12" type="ORF">Q2362_02635</name>
</gene>
<evidence type="ECO:0000256" key="3">
    <source>
        <dbReference type="ARBA" id="ARBA00011950"/>
    </source>
</evidence>
<keyword evidence="13" id="KW-1185">Reference proteome</keyword>
<evidence type="ECO:0000256" key="2">
    <source>
        <dbReference type="ARBA" id="ARBA00005426"/>
    </source>
</evidence>
<comment type="pathway">
    <text evidence="1">Cofactor biosynthesis; molybdopterin biosynthesis.</text>
</comment>
<comment type="subunit">
    <text evidence="6">Heterotetramer of 2 MoaD subunits and 2 MoaE subunits. Also stable as homodimer. The enzyme changes between these two forms during catalysis.</text>
</comment>
<dbReference type="EMBL" id="JAULJQ010000002">
    <property type="protein sequence ID" value="MDO2408996.1"/>
    <property type="molecule type" value="Genomic_DNA"/>
</dbReference>
<dbReference type="Gene3D" id="3.90.1170.40">
    <property type="entry name" value="Molybdopterin biosynthesis MoaE subunit"/>
    <property type="match status" value="1"/>
</dbReference>
<dbReference type="InterPro" id="IPR003448">
    <property type="entry name" value="Mopterin_biosynth_MoaE"/>
</dbReference>
<dbReference type="Pfam" id="PF02391">
    <property type="entry name" value="MoaE"/>
    <property type="match status" value="1"/>
</dbReference>
<evidence type="ECO:0000256" key="1">
    <source>
        <dbReference type="ARBA" id="ARBA00005046"/>
    </source>
</evidence>